<dbReference type="AlphaFoldDB" id="A0A4Q0M5T2"/>
<evidence type="ECO:0000259" key="5">
    <source>
        <dbReference type="PROSITE" id="PS50977"/>
    </source>
</evidence>
<dbReference type="PANTHER" id="PTHR30055:SF234">
    <property type="entry name" value="HTH-TYPE TRANSCRIPTIONAL REGULATOR BETI"/>
    <property type="match status" value="1"/>
</dbReference>
<accession>A0A4Q0M5T2</accession>
<keyword evidence="2 4" id="KW-0238">DNA-binding</keyword>
<dbReference type="InterPro" id="IPR050109">
    <property type="entry name" value="HTH-type_TetR-like_transc_reg"/>
</dbReference>
<evidence type="ECO:0000256" key="2">
    <source>
        <dbReference type="ARBA" id="ARBA00023125"/>
    </source>
</evidence>
<dbReference type="RefSeq" id="WP_128770461.1">
    <property type="nucleotide sequence ID" value="NZ_RXOC01000011.1"/>
</dbReference>
<dbReference type="InterPro" id="IPR009057">
    <property type="entry name" value="Homeodomain-like_sf"/>
</dbReference>
<dbReference type="PROSITE" id="PS01081">
    <property type="entry name" value="HTH_TETR_1"/>
    <property type="match status" value="1"/>
</dbReference>
<dbReference type="Gene3D" id="1.10.10.60">
    <property type="entry name" value="Homeodomain-like"/>
    <property type="match status" value="1"/>
</dbReference>
<dbReference type="Proteomes" id="UP000290848">
    <property type="component" value="Unassembled WGS sequence"/>
</dbReference>
<evidence type="ECO:0000313" key="7">
    <source>
        <dbReference type="Proteomes" id="UP000290848"/>
    </source>
</evidence>
<dbReference type="SUPFAM" id="SSF46689">
    <property type="entry name" value="Homeodomain-like"/>
    <property type="match status" value="1"/>
</dbReference>
<dbReference type="PANTHER" id="PTHR30055">
    <property type="entry name" value="HTH-TYPE TRANSCRIPTIONAL REGULATOR RUTR"/>
    <property type="match status" value="1"/>
</dbReference>
<dbReference type="Pfam" id="PF00440">
    <property type="entry name" value="TetR_N"/>
    <property type="match status" value="1"/>
</dbReference>
<dbReference type="GO" id="GO:0000976">
    <property type="term" value="F:transcription cis-regulatory region binding"/>
    <property type="evidence" value="ECO:0007669"/>
    <property type="project" value="TreeGrafter"/>
</dbReference>
<feature type="domain" description="HTH tetR-type" evidence="5">
    <location>
        <begin position="5"/>
        <end position="65"/>
    </location>
</feature>
<dbReference type="InterPro" id="IPR001647">
    <property type="entry name" value="HTH_TetR"/>
</dbReference>
<dbReference type="GO" id="GO:0003700">
    <property type="term" value="F:DNA-binding transcription factor activity"/>
    <property type="evidence" value="ECO:0007669"/>
    <property type="project" value="TreeGrafter"/>
</dbReference>
<sequence>MSENDRKRELIIENAMKRFSRFGVQKTTMNEIADDMAVTQPSLYYYFPDKTSLIVAVVEKVLKDYFSDLELHVKGLTSLREVFYKVIEARRAFLERYFMLHLTDTPTDAVIRESCASVLSASREKEVSIVANFIKESASKGEIGAADPKKTSSLYLDSITGLSMWVISRSEKKIFPESEQFEVVVARQQELAEIFLRGLKYDEKSDWKQ</sequence>
<dbReference type="PROSITE" id="PS50977">
    <property type="entry name" value="HTH_TETR_2"/>
    <property type="match status" value="1"/>
</dbReference>
<gene>
    <name evidence="6" type="ORF">EKH83_15995</name>
</gene>
<dbReference type="Gene3D" id="1.10.357.10">
    <property type="entry name" value="Tetracycline Repressor, domain 2"/>
    <property type="match status" value="1"/>
</dbReference>
<name>A0A4Q0M5T2_9SPHI</name>
<proteinExistence type="predicted"/>
<organism evidence="6 7">
    <name type="scientific">Arcticibacter tournemirensis</name>
    <dbReference type="NCBI Taxonomy" id="699437"/>
    <lineage>
        <taxon>Bacteria</taxon>
        <taxon>Pseudomonadati</taxon>
        <taxon>Bacteroidota</taxon>
        <taxon>Sphingobacteriia</taxon>
        <taxon>Sphingobacteriales</taxon>
        <taxon>Sphingobacteriaceae</taxon>
        <taxon>Arcticibacter</taxon>
    </lineage>
</organism>
<comment type="caution">
    <text evidence="6">The sequence shown here is derived from an EMBL/GenBank/DDBJ whole genome shotgun (WGS) entry which is preliminary data.</text>
</comment>
<protein>
    <submittedName>
        <fullName evidence="6">TetR/AcrR family transcriptional regulator</fullName>
    </submittedName>
</protein>
<evidence type="ECO:0000256" key="4">
    <source>
        <dbReference type="PROSITE-ProRule" id="PRU00335"/>
    </source>
</evidence>
<reference evidence="6 7" key="1">
    <citation type="submission" date="2018-12" db="EMBL/GenBank/DDBJ databases">
        <title>The Draft Genome Sequence of the Soil Bacterium Pedobacter tournemirensis R1.</title>
        <authorList>
            <person name="He J."/>
        </authorList>
    </citation>
    <scope>NUCLEOTIDE SEQUENCE [LARGE SCALE GENOMIC DNA]</scope>
    <source>
        <strain evidence="6 7">R1</strain>
    </source>
</reference>
<dbReference type="EMBL" id="RXOC01000011">
    <property type="protein sequence ID" value="RXF68381.1"/>
    <property type="molecule type" value="Genomic_DNA"/>
</dbReference>
<dbReference type="PRINTS" id="PR00455">
    <property type="entry name" value="HTHTETR"/>
</dbReference>
<dbReference type="InterPro" id="IPR023772">
    <property type="entry name" value="DNA-bd_HTH_TetR-type_CS"/>
</dbReference>
<keyword evidence="1" id="KW-0805">Transcription regulation</keyword>
<evidence type="ECO:0000313" key="6">
    <source>
        <dbReference type="EMBL" id="RXF68381.1"/>
    </source>
</evidence>
<evidence type="ECO:0000256" key="3">
    <source>
        <dbReference type="ARBA" id="ARBA00023163"/>
    </source>
</evidence>
<feature type="DNA-binding region" description="H-T-H motif" evidence="4">
    <location>
        <begin position="28"/>
        <end position="47"/>
    </location>
</feature>
<evidence type="ECO:0000256" key="1">
    <source>
        <dbReference type="ARBA" id="ARBA00023015"/>
    </source>
</evidence>
<keyword evidence="3" id="KW-0804">Transcription</keyword>